<sequence length="1029" mass="107023">MPDRHKTYRLTLTPATEAALLRLKECGENKQLLSRCALWCSGDALEALIVLQKLRYPYQVGQAGEWGECILPGPWQAIEFDDVQWRAVAVMQGAWAMADSARAYSAYSGRASSCCEEAGSLLDAPAEVTCLASTDDKIVVGTAEGRLQTWRLHGGGSAVLHAAAQLSASAVDQLQLLPAVGIVLHRCSGAVGAHGIDDLHPAAAIHQSRATLFDADGARAPVGRLAVCAGHSMVWVYDLEAKPQLVWRRVLPEPTRALRLDSQSALAAGGLAPRGRGERWCGSWSCFILCASSGALLSTLSLQRAGAALPPPSAEWRCSGSFVPPSDADDADDAECLLLLPPPTAAADPRGACGAWWIALRRGALWRASAPDQAGEASTEGSCEGGAALLPGLVLLRTSGALLLVPVERSGGGEAPAAGAPPPVEFGAPLLRVDLDPGCSARPRLAIAHGLHAVLVRGRSLHAVPLCRARGGSASPPHPLDWARSQLLRDVAAADEASLDEIDALLLRAARLAAAVAAALRKSDALAAASPLPTDVLPPRTRPAAPPFAAAGEGSKAAAAQTLRAEEFVFGAAGTPLHAACVARLAGAQQRLVRGALAAVRDGGDAFGVPRGALENMGGVAELWAAASEPTALPSERAAALAALCGVATRAVRLTIGREASAEELLPCIAHSMATAIAAGDAPELLASLRLTALHVSSAAEPNEEYCVTTVQERVAAAWESNRSAGHYSLHLYPGQQWEAAAAASLASAEAAAAAASTPTKGRKRPQLGPGPATMPLASEEVEAAAAAAAGRAVSFGIPFSEWFACAALAPIAPLVLSSPEVLLARMSAALAAARRHSAEVRAAPPLLLLDPAAGDGEYSGHLPDGLGRLPALRCVKELGWHAALAEPDPVAFASLAANAATAAPGAVTLRKYGLLAPQSRQDPPQKRRRRRRPGRRSPFPPPPPPPLPPPPPAAALRVELTRIEAQVMLRTLLSMRDGPRPSLLYFRHSYLGPKSSAIMRETLRQQGYEAQYGEFALRLGSDGQFALR</sequence>
<dbReference type="PaxDb" id="2903-EOD38535"/>
<dbReference type="RefSeq" id="XP_005790964.1">
    <property type="nucleotide sequence ID" value="XM_005790907.1"/>
</dbReference>
<evidence type="ECO:0000313" key="3">
    <source>
        <dbReference type="Proteomes" id="UP000013827"/>
    </source>
</evidence>
<evidence type="ECO:0000256" key="1">
    <source>
        <dbReference type="SAM" id="MobiDB-lite"/>
    </source>
</evidence>
<dbReference type="KEGG" id="ehx:EMIHUDRAFT_122210"/>
<reference evidence="3" key="1">
    <citation type="journal article" date="2013" name="Nature">
        <title>Pan genome of the phytoplankton Emiliania underpins its global distribution.</title>
        <authorList>
            <person name="Read B.A."/>
            <person name="Kegel J."/>
            <person name="Klute M.J."/>
            <person name="Kuo A."/>
            <person name="Lefebvre S.C."/>
            <person name="Maumus F."/>
            <person name="Mayer C."/>
            <person name="Miller J."/>
            <person name="Monier A."/>
            <person name="Salamov A."/>
            <person name="Young J."/>
            <person name="Aguilar M."/>
            <person name="Claverie J.M."/>
            <person name="Frickenhaus S."/>
            <person name="Gonzalez K."/>
            <person name="Herman E.K."/>
            <person name="Lin Y.C."/>
            <person name="Napier J."/>
            <person name="Ogata H."/>
            <person name="Sarno A.F."/>
            <person name="Shmutz J."/>
            <person name="Schroeder D."/>
            <person name="de Vargas C."/>
            <person name="Verret F."/>
            <person name="von Dassow P."/>
            <person name="Valentin K."/>
            <person name="Van de Peer Y."/>
            <person name="Wheeler G."/>
            <person name="Dacks J.B."/>
            <person name="Delwiche C.F."/>
            <person name="Dyhrman S.T."/>
            <person name="Glockner G."/>
            <person name="John U."/>
            <person name="Richards T."/>
            <person name="Worden A.Z."/>
            <person name="Zhang X."/>
            <person name="Grigoriev I.V."/>
            <person name="Allen A.E."/>
            <person name="Bidle K."/>
            <person name="Borodovsky M."/>
            <person name="Bowler C."/>
            <person name="Brownlee C."/>
            <person name="Cock J.M."/>
            <person name="Elias M."/>
            <person name="Gladyshev V.N."/>
            <person name="Groth M."/>
            <person name="Guda C."/>
            <person name="Hadaegh A."/>
            <person name="Iglesias-Rodriguez M.D."/>
            <person name="Jenkins J."/>
            <person name="Jones B.M."/>
            <person name="Lawson T."/>
            <person name="Leese F."/>
            <person name="Lindquist E."/>
            <person name="Lobanov A."/>
            <person name="Lomsadze A."/>
            <person name="Malik S.B."/>
            <person name="Marsh M.E."/>
            <person name="Mackinder L."/>
            <person name="Mock T."/>
            <person name="Mueller-Roeber B."/>
            <person name="Pagarete A."/>
            <person name="Parker M."/>
            <person name="Probert I."/>
            <person name="Quesneville H."/>
            <person name="Raines C."/>
            <person name="Rensing S.A."/>
            <person name="Riano-Pachon D.M."/>
            <person name="Richier S."/>
            <person name="Rokitta S."/>
            <person name="Shiraiwa Y."/>
            <person name="Soanes D.M."/>
            <person name="van der Giezen M."/>
            <person name="Wahlund T.M."/>
            <person name="Williams B."/>
            <person name="Wilson W."/>
            <person name="Wolfe G."/>
            <person name="Wurch L.L."/>
        </authorList>
    </citation>
    <scope>NUCLEOTIDE SEQUENCE</scope>
</reference>
<organism evidence="2 3">
    <name type="scientific">Emiliania huxleyi (strain CCMP1516)</name>
    <dbReference type="NCBI Taxonomy" id="280463"/>
    <lineage>
        <taxon>Eukaryota</taxon>
        <taxon>Haptista</taxon>
        <taxon>Haptophyta</taxon>
        <taxon>Prymnesiophyceae</taxon>
        <taxon>Isochrysidales</taxon>
        <taxon>Noelaerhabdaceae</taxon>
        <taxon>Emiliania</taxon>
    </lineage>
</organism>
<dbReference type="AlphaFoldDB" id="A0A0D3KS00"/>
<feature type="region of interest" description="Disordered" evidence="1">
    <location>
        <begin position="756"/>
        <end position="775"/>
    </location>
</feature>
<dbReference type="EnsemblProtists" id="EOD38535">
    <property type="protein sequence ID" value="EOD38535"/>
    <property type="gene ID" value="EMIHUDRAFT_122210"/>
</dbReference>
<dbReference type="Proteomes" id="UP000013827">
    <property type="component" value="Unassembled WGS sequence"/>
</dbReference>
<dbReference type="GeneID" id="17283807"/>
<feature type="compositionally biased region" description="Pro residues" evidence="1">
    <location>
        <begin position="939"/>
        <end position="954"/>
    </location>
</feature>
<evidence type="ECO:0000313" key="2">
    <source>
        <dbReference type="EnsemblProtists" id="EOD38535"/>
    </source>
</evidence>
<accession>A0A0D3KS00</accession>
<proteinExistence type="predicted"/>
<feature type="compositionally biased region" description="Basic residues" evidence="1">
    <location>
        <begin position="927"/>
        <end position="936"/>
    </location>
</feature>
<dbReference type="HOGENOM" id="CLU_294653_0_0_1"/>
<protein>
    <submittedName>
        <fullName evidence="2">Uncharacterized protein</fullName>
    </submittedName>
</protein>
<reference evidence="2" key="2">
    <citation type="submission" date="2024-10" db="UniProtKB">
        <authorList>
            <consortium name="EnsemblProtists"/>
        </authorList>
    </citation>
    <scope>IDENTIFICATION</scope>
</reference>
<name>A0A0D3KS00_EMIH1</name>
<keyword evidence="3" id="KW-1185">Reference proteome</keyword>
<feature type="region of interest" description="Disordered" evidence="1">
    <location>
        <begin position="913"/>
        <end position="954"/>
    </location>
</feature>